<keyword evidence="3" id="KW-1185">Reference proteome</keyword>
<dbReference type="Pfam" id="PF02810">
    <property type="entry name" value="SEC-C"/>
    <property type="match status" value="1"/>
</dbReference>
<evidence type="ECO:0000313" key="2">
    <source>
        <dbReference type="EMBL" id="OEY93778.1"/>
    </source>
</evidence>
<dbReference type="STRING" id="1262585.BJI46_14085"/>
<dbReference type="InterPro" id="IPR048469">
    <property type="entry name" value="YchJ-like_M"/>
</dbReference>
<gene>
    <name evidence="2" type="ORF">BJI46_14085</name>
</gene>
<dbReference type="Proteomes" id="UP000185895">
    <property type="component" value="Unassembled WGS sequence"/>
</dbReference>
<dbReference type="NCBIfam" id="NF001213">
    <property type="entry name" value="PRK00183.1"/>
    <property type="match status" value="1"/>
</dbReference>
<dbReference type="SUPFAM" id="SSF103642">
    <property type="entry name" value="Sec-C motif"/>
    <property type="match status" value="1"/>
</dbReference>
<dbReference type="InterPro" id="IPR032710">
    <property type="entry name" value="NTF2-like_dom_sf"/>
</dbReference>
<dbReference type="PANTHER" id="PTHR33747">
    <property type="entry name" value="UPF0225 PROTEIN SCO1677"/>
    <property type="match status" value="1"/>
</dbReference>
<dbReference type="SUPFAM" id="SSF54427">
    <property type="entry name" value="NTF2-like"/>
    <property type="match status" value="1"/>
</dbReference>
<dbReference type="InterPro" id="IPR004027">
    <property type="entry name" value="SEC_C_motif"/>
</dbReference>
<evidence type="ECO:0000259" key="1">
    <source>
        <dbReference type="Pfam" id="PF17775"/>
    </source>
</evidence>
<name>A0A1E7R342_9GAMM</name>
<dbReference type="EMBL" id="MKKK01000043">
    <property type="protein sequence ID" value="OEY93778.1"/>
    <property type="molecule type" value="Genomic_DNA"/>
</dbReference>
<dbReference type="PANTHER" id="PTHR33747:SF1">
    <property type="entry name" value="ADENYLATE CYCLASE-ASSOCIATED CAP C-TERMINAL DOMAIN-CONTAINING PROTEIN"/>
    <property type="match status" value="1"/>
</dbReference>
<sequence>MFSDRPCFCQSLQFYSQCCQPYHLGKKTDTAEQLMRSRYSAYVLQDIAYIVNTTVPAQQDLLNQAAMLQWSKDTEWDGLDIIRHISKLDKIHAQVEFKAYYLTEHGRDFHHELSAFVRIGQQWYFLDPTVQQILSMKQPCLCGSAKKFKYCCAPFLA</sequence>
<dbReference type="NCBIfam" id="NF002486">
    <property type="entry name" value="PRK01752.1"/>
    <property type="match status" value="1"/>
</dbReference>
<dbReference type="AlphaFoldDB" id="A0A1E7R342"/>
<evidence type="ECO:0000313" key="3">
    <source>
        <dbReference type="Proteomes" id="UP000185895"/>
    </source>
</evidence>
<dbReference type="Gene3D" id="3.10.450.50">
    <property type="match status" value="1"/>
</dbReference>
<comment type="caution">
    <text evidence="2">The sequence shown here is derived from an EMBL/GenBank/DDBJ whole genome shotgun (WGS) entry which is preliminary data.</text>
</comment>
<reference evidence="2 3" key="1">
    <citation type="submission" date="2016-09" db="EMBL/GenBank/DDBJ databases">
        <authorList>
            <person name="Capua I."/>
            <person name="De Benedictis P."/>
            <person name="Joannis T."/>
            <person name="Lombin L.H."/>
            <person name="Cattoli G."/>
        </authorList>
    </citation>
    <scope>NUCLEOTIDE SEQUENCE [LARGE SCALE GENOMIC DNA]</scope>
    <source>
        <strain evidence="2 3">ANC 4671</strain>
    </source>
</reference>
<protein>
    <submittedName>
        <fullName evidence="2">Preprotein translocase subunit SecA</fullName>
    </submittedName>
</protein>
<dbReference type="OrthoDB" id="21421at2"/>
<dbReference type="Pfam" id="PF17775">
    <property type="entry name" value="YchJ_M-like"/>
    <property type="match status" value="1"/>
</dbReference>
<dbReference type="RefSeq" id="WP_070070403.1">
    <property type="nucleotide sequence ID" value="NZ_MKKK01000043.1"/>
</dbReference>
<feature type="domain" description="YchJ-like middle NTF2-like" evidence="1">
    <location>
        <begin position="30"/>
        <end position="127"/>
    </location>
</feature>
<organism evidence="2 3">
    <name type="scientific">Acinetobacter qingfengensis</name>
    <dbReference type="NCBI Taxonomy" id="1262585"/>
    <lineage>
        <taxon>Bacteria</taxon>
        <taxon>Pseudomonadati</taxon>
        <taxon>Pseudomonadota</taxon>
        <taxon>Gammaproteobacteria</taxon>
        <taxon>Moraxellales</taxon>
        <taxon>Moraxellaceae</taxon>
        <taxon>Acinetobacter</taxon>
    </lineage>
</organism>
<proteinExistence type="predicted"/>
<accession>A0A1E7R342</accession>